<organism evidence="5">
    <name type="scientific">Bacteroides intestinalis</name>
    <dbReference type="NCBI Taxonomy" id="329854"/>
    <lineage>
        <taxon>Bacteria</taxon>
        <taxon>Pseudomonadati</taxon>
        <taxon>Bacteroidota</taxon>
        <taxon>Bacteroidia</taxon>
        <taxon>Bacteroidales</taxon>
        <taxon>Bacteroidaceae</taxon>
        <taxon>Bacteroides</taxon>
    </lineage>
</organism>
<dbReference type="GO" id="GO:0003677">
    <property type="term" value="F:DNA binding"/>
    <property type="evidence" value="ECO:0007669"/>
    <property type="project" value="UniProtKB-KW"/>
</dbReference>
<keyword evidence="2" id="KW-0238">DNA-binding</keyword>
<evidence type="ECO:0000256" key="3">
    <source>
        <dbReference type="ARBA" id="ARBA00023163"/>
    </source>
</evidence>
<protein>
    <submittedName>
        <fullName evidence="5">Peptidase S24-like protein</fullName>
    </submittedName>
</protein>
<dbReference type="CDD" id="cd06529">
    <property type="entry name" value="S24_LexA-like"/>
    <property type="match status" value="1"/>
</dbReference>
<dbReference type="InterPro" id="IPR015927">
    <property type="entry name" value="Peptidase_S24_S26A/B/C"/>
</dbReference>
<evidence type="ECO:0000313" key="5">
    <source>
        <dbReference type="EMBL" id="VYT54200.1"/>
    </source>
</evidence>
<dbReference type="RefSeq" id="WP_138291700.1">
    <property type="nucleotide sequence ID" value="NZ_BAABZC010000002.1"/>
</dbReference>
<dbReference type="InterPro" id="IPR039418">
    <property type="entry name" value="LexA-like"/>
</dbReference>
<sequence length="218" mass="23998">MNTRERLKLFLASINISEGSFEKATGLAKGFVSKVGDSIRTSSLEKIKSVYPSLNTSWLLTGEGDMLTQKEEAPKTSSADITKKNGYITYLLPMSAMGGSLTGFAEPGVLLHNCEAVVSPIENVDFAITVYGDSMAPEYPSGSRILIKKINPDLFIDWGKVYVLDTPNGVIVKEIHESNREGYVSCYSINPDPKFKPFDVLMDEVFGMYRVLMCLSAK</sequence>
<dbReference type="SUPFAM" id="SSF51306">
    <property type="entry name" value="LexA/Signal peptidase"/>
    <property type="match status" value="1"/>
</dbReference>
<reference evidence="5" key="1">
    <citation type="submission" date="2019-11" db="EMBL/GenBank/DDBJ databases">
        <authorList>
            <person name="Feng L."/>
        </authorList>
    </citation>
    <scope>NUCLEOTIDE SEQUENCE</scope>
    <source>
        <strain evidence="5">BintestinalisLFYP9</strain>
    </source>
</reference>
<dbReference type="EMBL" id="CACRSU010000051">
    <property type="protein sequence ID" value="VYT54200.1"/>
    <property type="molecule type" value="Genomic_DNA"/>
</dbReference>
<evidence type="ECO:0000259" key="4">
    <source>
        <dbReference type="Pfam" id="PF00717"/>
    </source>
</evidence>
<dbReference type="Gene3D" id="2.10.109.10">
    <property type="entry name" value="Umud Fragment, subunit A"/>
    <property type="match status" value="1"/>
</dbReference>
<dbReference type="PANTHER" id="PTHR40661">
    <property type="match status" value="1"/>
</dbReference>
<gene>
    <name evidence="5" type="ORF">BILFYP9_05026</name>
</gene>
<proteinExistence type="predicted"/>
<dbReference type="Pfam" id="PF00717">
    <property type="entry name" value="Peptidase_S24"/>
    <property type="match status" value="1"/>
</dbReference>
<dbReference type="InterPro" id="IPR036286">
    <property type="entry name" value="LexA/Signal_pep-like_sf"/>
</dbReference>
<dbReference type="AlphaFoldDB" id="A0A6N2XKK0"/>
<evidence type="ECO:0000256" key="1">
    <source>
        <dbReference type="ARBA" id="ARBA00023015"/>
    </source>
</evidence>
<accession>A0A6N2XKK0</accession>
<keyword evidence="1" id="KW-0805">Transcription regulation</keyword>
<feature type="domain" description="Peptidase S24/S26A/S26B/S26C" evidence="4">
    <location>
        <begin position="122"/>
        <end position="199"/>
    </location>
</feature>
<keyword evidence="3" id="KW-0804">Transcription</keyword>
<name>A0A6N2XKK0_9BACE</name>
<dbReference type="PANTHER" id="PTHR40661:SF3">
    <property type="entry name" value="FELS-1 PROPHAGE TRANSCRIPTIONAL REGULATOR"/>
    <property type="match status" value="1"/>
</dbReference>
<evidence type="ECO:0000256" key="2">
    <source>
        <dbReference type="ARBA" id="ARBA00023125"/>
    </source>
</evidence>